<feature type="transmembrane region" description="Helical" evidence="9">
    <location>
        <begin position="452"/>
        <end position="471"/>
    </location>
</feature>
<keyword evidence="6 9" id="KW-0472">Membrane</keyword>
<evidence type="ECO:0000313" key="11">
    <source>
        <dbReference type="EMBL" id="QDH52406.1"/>
    </source>
</evidence>
<protein>
    <recommendedName>
        <fullName evidence="3">NADH:ubiquinone reductase (H(+)-translocating)</fullName>
        <ecNumber evidence="3">7.1.1.2</ecNumber>
    </recommendedName>
    <alternativeName>
        <fullName evidence="7">NADH dehydrogenase subunit 5</fullName>
    </alternativeName>
</protein>
<dbReference type="GO" id="GO:0015990">
    <property type="term" value="P:electron transport coupled proton transport"/>
    <property type="evidence" value="ECO:0007669"/>
    <property type="project" value="TreeGrafter"/>
</dbReference>
<evidence type="ECO:0000256" key="5">
    <source>
        <dbReference type="ARBA" id="ARBA00022989"/>
    </source>
</evidence>
<dbReference type="PANTHER" id="PTHR42829">
    <property type="entry name" value="NADH-UBIQUINONE OXIDOREDUCTASE CHAIN 5"/>
    <property type="match status" value="1"/>
</dbReference>
<geneLocation type="mitochondrion" evidence="11"/>
<feature type="transmembrane region" description="Helical" evidence="9">
    <location>
        <begin position="483"/>
        <end position="500"/>
    </location>
</feature>
<reference evidence="11" key="1">
    <citation type="journal article" date="2019" name="Nucleic Acids Res.">
        <title>Coding palindromes in mitochondrial genes of Nematomorpha.</title>
        <authorList>
            <person name="Mikhailov K.V."/>
            <person name="Efeykin B.D."/>
            <person name="Panchin A.Y."/>
            <person name="Knorre D.A."/>
            <person name="Logacheva M.D."/>
            <person name="Penin A.A."/>
            <person name="Muntyan M.S."/>
            <person name="Nikitin M.A."/>
            <person name="Popova O.V."/>
            <person name="Zanegina O.N."/>
            <person name="Vyssokikh M.Y."/>
            <person name="Spiridonov S.E."/>
            <person name="Aleoshin V.V."/>
            <person name="Panchin Y.V."/>
        </authorList>
    </citation>
    <scope>NUCLEOTIDE SEQUENCE</scope>
</reference>
<evidence type="ECO:0000256" key="1">
    <source>
        <dbReference type="ARBA" id="ARBA00003257"/>
    </source>
</evidence>
<keyword evidence="4 9" id="KW-0812">Transmembrane</keyword>
<dbReference type="Pfam" id="PF00361">
    <property type="entry name" value="Proton_antipo_M"/>
    <property type="match status" value="1"/>
</dbReference>
<sequence length="501" mass="57589">MFMFIKTNKYFYDFSIKIMMSLFCLYLFILSFEHLLLNLKSQNFWLFKLSINMSMNQLNSCFSFTLIIIIMNIYLFSLYYMNHNNSMYYYPMMMIFSISMFLMMMAPDLIFMILGWDMLGISSFFLIMFYQNYISMNKAYLTLLMNRFGDVLLLICISEEMGVGAAIAASSQPLHGSCSSSYIMMMGVGAAIVKSAQLPWSGWLLAAMAAPTPISSLVHSSTLVCAGVILLMYLSELEKSWEWELLLLLVVSLFMAAVAAMKEYDLKKIIALSTMNQMSFLMISTMISLNLTLGYMMAHAFFKSSMFISAGFKFHSNKDSQDIRTLGSNNNFLNVQLITMSSLSLTSFFYSTGFFFKEKILMNLNNSSNMLNIIIYLMINMSLLLTFTYVFKFINSIFFIEKNTINKFKNVSMFLNLLMVLSLLSFIISHIIVNYTDSYNFLYKSNKSNMYLLMFFFLMSLIYLISSSALSSSSGKLNLLSNLIPNLMGFSFFLMSLIYLI</sequence>
<dbReference type="PANTHER" id="PTHR42829:SF2">
    <property type="entry name" value="NADH-UBIQUINONE OXIDOREDUCTASE CHAIN 5"/>
    <property type="match status" value="1"/>
</dbReference>
<comment type="function">
    <text evidence="1">Core subunit of the mitochondrial membrane respiratory chain NADH dehydrogenase (Complex I) that is believed to belong to the minimal assembly required for catalysis. Complex I functions in the transfer of electrons from NADH to the respiratory chain. The immediate electron acceptor for the enzyme is believed to be ubiquinone.</text>
</comment>
<dbReference type="InterPro" id="IPR003945">
    <property type="entry name" value="NU5C-like"/>
</dbReference>
<proteinExistence type="predicted"/>
<gene>
    <name evidence="11" type="primary">ND5</name>
</gene>
<evidence type="ECO:0000256" key="6">
    <source>
        <dbReference type="ARBA" id="ARBA00023136"/>
    </source>
</evidence>
<feature type="transmembrane region" description="Helical" evidence="9">
    <location>
        <begin position="241"/>
        <end position="260"/>
    </location>
</feature>
<comment type="catalytic activity">
    <reaction evidence="8">
        <text>a ubiquinone + NADH + 5 H(+)(in) = a ubiquinol + NAD(+) + 4 H(+)(out)</text>
        <dbReference type="Rhea" id="RHEA:29091"/>
        <dbReference type="Rhea" id="RHEA-COMP:9565"/>
        <dbReference type="Rhea" id="RHEA-COMP:9566"/>
        <dbReference type="ChEBI" id="CHEBI:15378"/>
        <dbReference type="ChEBI" id="CHEBI:16389"/>
        <dbReference type="ChEBI" id="CHEBI:17976"/>
        <dbReference type="ChEBI" id="CHEBI:57540"/>
        <dbReference type="ChEBI" id="CHEBI:57945"/>
        <dbReference type="EC" id="7.1.1.2"/>
    </reaction>
</comment>
<keyword evidence="5 9" id="KW-1133">Transmembrane helix</keyword>
<dbReference type="PRINTS" id="PR01434">
    <property type="entry name" value="NADHDHGNASE5"/>
</dbReference>
<dbReference type="GO" id="GO:0016020">
    <property type="term" value="C:membrane"/>
    <property type="evidence" value="ECO:0007669"/>
    <property type="project" value="UniProtKB-SubCell"/>
</dbReference>
<dbReference type="GO" id="GO:0008137">
    <property type="term" value="F:NADH dehydrogenase (ubiquinone) activity"/>
    <property type="evidence" value="ECO:0007669"/>
    <property type="project" value="UniProtKB-EC"/>
</dbReference>
<dbReference type="EC" id="7.1.1.2" evidence="3"/>
<evidence type="ECO:0000259" key="10">
    <source>
        <dbReference type="Pfam" id="PF00361"/>
    </source>
</evidence>
<evidence type="ECO:0000256" key="9">
    <source>
        <dbReference type="SAM" id="Phobius"/>
    </source>
</evidence>
<dbReference type="GO" id="GO:0003954">
    <property type="term" value="F:NADH dehydrogenase activity"/>
    <property type="evidence" value="ECO:0007669"/>
    <property type="project" value="TreeGrafter"/>
</dbReference>
<feature type="domain" description="NADH:quinone oxidoreductase/Mrp antiporter transmembrane" evidence="10">
    <location>
        <begin position="106"/>
        <end position="375"/>
    </location>
</feature>
<accession>A0A514ABV8</accession>
<dbReference type="AlphaFoldDB" id="A0A514ABV8"/>
<evidence type="ECO:0000256" key="3">
    <source>
        <dbReference type="ARBA" id="ARBA00012944"/>
    </source>
</evidence>
<evidence type="ECO:0000256" key="8">
    <source>
        <dbReference type="ARBA" id="ARBA00049551"/>
    </source>
</evidence>
<dbReference type="GO" id="GO:0042773">
    <property type="term" value="P:ATP synthesis coupled electron transport"/>
    <property type="evidence" value="ECO:0007669"/>
    <property type="project" value="InterPro"/>
</dbReference>
<organism evidence="11">
    <name type="scientific">Chordodes sp. VVA-2019</name>
    <dbReference type="NCBI Taxonomy" id="2586751"/>
    <lineage>
        <taxon>Eukaryota</taxon>
        <taxon>Metazoa</taxon>
        <taxon>Ecdysozoa</taxon>
        <taxon>Nematomorpha</taxon>
        <taxon>Gordioida</taxon>
        <taxon>Chordodea</taxon>
        <taxon>Chordodoidea</taxon>
        <taxon>Chordodidae</taxon>
        <taxon>Chordodes</taxon>
    </lineage>
</organism>
<name>A0A514ABV8_9BILA</name>
<dbReference type="EMBL" id="MG257764">
    <property type="protein sequence ID" value="QDH52406.1"/>
    <property type="molecule type" value="Genomic_DNA"/>
</dbReference>
<keyword evidence="11" id="KW-0496">Mitochondrion</keyword>
<feature type="transmembrane region" description="Helical" evidence="9">
    <location>
        <begin position="151"/>
        <end position="170"/>
    </location>
</feature>
<dbReference type="InterPro" id="IPR001750">
    <property type="entry name" value="ND/Mrp_TM"/>
</dbReference>
<feature type="transmembrane region" description="Helical" evidence="9">
    <location>
        <begin position="110"/>
        <end position="130"/>
    </location>
</feature>
<feature type="transmembrane region" description="Helical" evidence="9">
    <location>
        <begin position="217"/>
        <end position="235"/>
    </location>
</feature>
<feature type="transmembrane region" description="Helical" evidence="9">
    <location>
        <begin position="411"/>
        <end position="432"/>
    </location>
</feature>
<feature type="transmembrane region" description="Helical" evidence="9">
    <location>
        <begin position="332"/>
        <end position="350"/>
    </location>
</feature>
<evidence type="ECO:0000256" key="7">
    <source>
        <dbReference type="ARBA" id="ARBA00031027"/>
    </source>
</evidence>
<evidence type="ECO:0000256" key="2">
    <source>
        <dbReference type="ARBA" id="ARBA00004141"/>
    </source>
</evidence>
<evidence type="ECO:0000256" key="4">
    <source>
        <dbReference type="ARBA" id="ARBA00022692"/>
    </source>
</evidence>
<feature type="transmembrane region" description="Helical" evidence="9">
    <location>
        <begin position="370"/>
        <end position="391"/>
    </location>
</feature>
<comment type="subcellular location">
    <subcellularLocation>
        <location evidence="2">Membrane</location>
        <topology evidence="2">Multi-pass membrane protein</topology>
    </subcellularLocation>
</comment>
<feature type="transmembrane region" description="Helical" evidence="9">
    <location>
        <begin position="62"/>
        <end position="80"/>
    </location>
</feature>